<evidence type="ECO:0000256" key="5">
    <source>
        <dbReference type="ARBA" id="ARBA00023315"/>
    </source>
</evidence>
<dbReference type="Gene3D" id="3.40.47.10">
    <property type="match status" value="2"/>
</dbReference>
<dbReference type="EMBL" id="LAKJ01000002">
    <property type="protein sequence ID" value="KKI65438.1"/>
    <property type="molecule type" value="Genomic_DNA"/>
</dbReference>
<dbReference type="InterPro" id="IPR002155">
    <property type="entry name" value="Thiolase"/>
</dbReference>
<dbReference type="InterPro" id="IPR020610">
    <property type="entry name" value="Thiolase_AS"/>
</dbReference>
<name>A0A0M2P6B5_STACC</name>
<dbReference type="PANTHER" id="PTHR18919:SF107">
    <property type="entry name" value="ACETYL-COA ACETYLTRANSFERASE, CYTOSOLIC"/>
    <property type="match status" value="1"/>
</dbReference>
<dbReference type="GO" id="GO:0003985">
    <property type="term" value="F:acetyl-CoA C-acetyltransferase activity"/>
    <property type="evidence" value="ECO:0007669"/>
    <property type="project" value="UniProtKB-EC"/>
</dbReference>
<dbReference type="NCBIfam" id="TIGR01930">
    <property type="entry name" value="AcCoA-C-Actrans"/>
    <property type="match status" value="1"/>
</dbReference>
<sequence length="384" mass="40715">MKKIAIVSAKRTPIGKFRGKLSNYTAVELGTKTLETAMSAINLKPEMIEQVIYGNVLQAGSGQNPARQVSINAGVPNTTPAMTINEVCGSGLKSIILGKQQIQLGEAKVVAVGGIESMTNAPKLLFNEEAAPVESFMHDGLTDAFLNVPMGVTAEKIAEKYNVTREQQDAFANDSQHKAAQASKAGKFDNEIVPLTDNEGELMTTDEGIRGNSSIEKLSTLKTIFKEDGTVTGGNASSINDGASTIILMDADYARQERFEIIATLGEHAEIGCDPAYMGYAPYHAVTELLTKSKKAMNDIDVVEMTEAFAAQSIPVKNNLEIHPDKLNLYGGAIALGHPIGASGTRLVTTLVNILSQENKQNGIATACIGGGLGIALYVEKGDA</sequence>
<dbReference type="InterPro" id="IPR016039">
    <property type="entry name" value="Thiolase-like"/>
</dbReference>
<dbReference type="PROSITE" id="PS00099">
    <property type="entry name" value="THIOLASE_3"/>
    <property type="match status" value="1"/>
</dbReference>
<accession>A0A0M2P6B5</accession>
<feature type="domain" description="Thiolase C-terminal" evidence="10">
    <location>
        <begin position="261"/>
        <end position="381"/>
    </location>
</feature>
<dbReference type="AlphaFoldDB" id="A0A0M2P6B5"/>
<dbReference type="InterPro" id="IPR020613">
    <property type="entry name" value="Thiolase_CS"/>
</dbReference>
<keyword evidence="5 8" id="KW-0012">Acyltransferase</keyword>
<evidence type="ECO:0000256" key="3">
    <source>
        <dbReference type="ARBA" id="ARBA00014048"/>
    </source>
</evidence>
<evidence type="ECO:0000256" key="8">
    <source>
        <dbReference type="RuleBase" id="RU003557"/>
    </source>
</evidence>
<dbReference type="RefSeq" id="WP_019470011.1">
    <property type="nucleotide sequence ID" value="NZ_LAKJ01000002.1"/>
</dbReference>
<dbReference type="FunFam" id="3.40.47.10:FF:000010">
    <property type="entry name" value="Acetyl-CoA acetyltransferase (Thiolase)"/>
    <property type="match status" value="1"/>
</dbReference>
<reference evidence="11 12" key="1">
    <citation type="submission" date="2015-03" db="EMBL/GenBank/DDBJ databases">
        <title>Genome Assembly of Staphylococcus cohnii subsp. cohnii strain G22B2.</title>
        <authorList>
            <person name="Nair G."/>
            <person name="Kaur G."/>
            <person name="Khatri I."/>
            <person name="Singh N.K."/>
            <person name="Sathyabama S."/>
            <person name="Maurya S.K."/>
            <person name="Subramanian S."/>
            <person name="Agrewala J.N."/>
            <person name="Mayilraj S."/>
        </authorList>
    </citation>
    <scope>NUCLEOTIDE SEQUENCE [LARGE SCALE GENOMIC DNA]</scope>
    <source>
        <strain evidence="11 12">G22B2</strain>
    </source>
</reference>
<comment type="similarity">
    <text evidence="1 8">Belongs to the thiolase-like superfamily. Thiolase family.</text>
</comment>
<evidence type="ECO:0000313" key="12">
    <source>
        <dbReference type="Proteomes" id="UP000034455"/>
    </source>
</evidence>
<feature type="domain" description="Thiolase N-terminal" evidence="9">
    <location>
        <begin position="4"/>
        <end position="251"/>
    </location>
</feature>
<dbReference type="CDD" id="cd00751">
    <property type="entry name" value="thiolase"/>
    <property type="match status" value="1"/>
</dbReference>
<evidence type="ECO:0000256" key="7">
    <source>
        <dbReference type="PIRSR" id="PIRSR000429-1"/>
    </source>
</evidence>
<keyword evidence="4 8" id="KW-0808">Transferase</keyword>
<dbReference type="Pfam" id="PF00108">
    <property type="entry name" value="Thiolase_N"/>
    <property type="match status" value="1"/>
</dbReference>
<evidence type="ECO:0000256" key="1">
    <source>
        <dbReference type="ARBA" id="ARBA00010982"/>
    </source>
</evidence>
<evidence type="ECO:0000256" key="6">
    <source>
        <dbReference type="ARBA" id="ARBA00030755"/>
    </source>
</evidence>
<dbReference type="SUPFAM" id="SSF53901">
    <property type="entry name" value="Thiolase-like"/>
    <property type="match status" value="2"/>
</dbReference>
<dbReference type="PIRSF" id="PIRSF000429">
    <property type="entry name" value="Ac-CoA_Ac_transf"/>
    <property type="match status" value="1"/>
</dbReference>
<evidence type="ECO:0000256" key="2">
    <source>
        <dbReference type="ARBA" id="ARBA00012705"/>
    </source>
</evidence>
<dbReference type="InterPro" id="IPR020617">
    <property type="entry name" value="Thiolase_C"/>
</dbReference>
<evidence type="ECO:0000256" key="4">
    <source>
        <dbReference type="ARBA" id="ARBA00022679"/>
    </source>
</evidence>
<dbReference type="PATRIC" id="fig|74704.6.peg.1430"/>
<evidence type="ECO:0000259" key="9">
    <source>
        <dbReference type="Pfam" id="PF00108"/>
    </source>
</evidence>
<dbReference type="Proteomes" id="UP000034455">
    <property type="component" value="Unassembled WGS sequence"/>
</dbReference>
<dbReference type="PROSITE" id="PS00737">
    <property type="entry name" value="THIOLASE_2"/>
    <property type="match status" value="1"/>
</dbReference>
<dbReference type="InterPro" id="IPR020616">
    <property type="entry name" value="Thiolase_N"/>
</dbReference>
<feature type="active site" description="Acyl-thioester intermediate" evidence="7">
    <location>
        <position position="88"/>
    </location>
</feature>
<organism evidence="11 12">
    <name type="scientific">Staphylococcus cohnii subsp. cohnii</name>
    <dbReference type="NCBI Taxonomy" id="74704"/>
    <lineage>
        <taxon>Bacteria</taxon>
        <taxon>Bacillati</taxon>
        <taxon>Bacillota</taxon>
        <taxon>Bacilli</taxon>
        <taxon>Bacillales</taxon>
        <taxon>Staphylococcaceae</taxon>
        <taxon>Staphylococcus</taxon>
        <taxon>Staphylococcus cohnii species complex</taxon>
    </lineage>
</organism>
<proteinExistence type="inferred from homology"/>
<evidence type="ECO:0000313" key="11">
    <source>
        <dbReference type="EMBL" id="KKI65438.1"/>
    </source>
</evidence>
<dbReference type="Pfam" id="PF02803">
    <property type="entry name" value="Thiolase_C"/>
    <property type="match status" value="1"/>
</dbReference>
<comment type="caution">
    <text evidence="11">The sequence shown here is derived from an EMBL/GenBank/DDBJ whole genome shotgun (WGS) entry which is preliminary data.</text>
</comment>
<dbReference type="PROSITE" id="PS00098">
    <property type="entry name" value="THIOLASE_1"/>
    <property type="match status" value="1"/>
</dbReference>
<feature type="active site" description="Proton acceptor" evidence="7">
    <location>
        <position position="368"/>
    </location>
</feature>
<dbReference type="InterPro" id="IPR020615">
    <property type="entry name" value="Thiolase_acyl_enz_int_AS"/>
</dbReference>
<protein>
    <recommendedName>
        <fullName evidence="3">Probable acetyl-CoA acyltransferase</fullName>
        <ecNumber evidence="2">2.3.1.9</ecNumber>
    </recommendedName>
    <alternativeName>
        <fullName evidence="6">Acetoacetyl-CoA thiolase</fullName>
    </alternativeName>
</protein>
<feature type="active site" description="Proton acceptor" evidence="7">
    <location>
        <position position="338"/>
    </location>
</feature>
<evidence type="ECO:0000259" key="10">
    <source>
        <dbReference type="Pfam" id="PF02803"/>
    </source>
</evidence>
<gene>
    <name evidence="11" type="ORF">UF66_1395</name>
</gene>
<dbReference type="PANTHER" id="PTHR18919">
    <property type="entry name" value="ACETYL-COA C-ACYLTRANSFERASE"/>
    <property type="match status" value="1"/>
</dbReference>
<dbReference type="EC" id="2.3.1.9" evidence="2"/>